<evidence type="ECO:0000256" key="1">
    <source>
        <dbReference type="ARBA" id="ARBA00023172"/>
    </source>
</evidence>
<sequence>MSQLAIDESTLLSERRIGALLRWAQENAGIPGAVFPFLASMAGAALLPGEATRLRVHDVTLPEKGFGEVRVRAGESRSVPLTPEIVGVLRQWIDQAGLKPGDLLFPGERGGPLASSVYRKAWKQACGAVLSGEEREAGVGERVAILRESCLDLWLKAGVPVWVVAEWAGLSASWFAQRYPHRFRVEDVELDWEHLAKLTALPDSLNR</sequence>
<dbReference type="PROSITE" id="PS51898">
    <property type="entry name" value="TYR_RECOMBINASE"/>
    <property type="match status" value="1"/>
</dbReference>
<evidence type="ECO:0000313" key="4">
    <source>
        <dbReference type="Proteomes" id="UP000646738"/>
    </source>
</evidence>
<protein>
    <recommendedName>
        <fullName evidence="2">Tyr recombinase domain-containing protein</fullName>
    </recommendedName>
</protein>
<organism evidence="3 4">
    <name type="scientific">Streptomyces rubradiris</name>
    <name type="common">Streptomyces achromogenes subsp. rubradiris</name>
    <dbReference type="NCBI Taxonomy" id="285531"/>
    <lineage>
        <taxon>Bacteria</taxon>
        <taxon>Bacillati</taxon>
        <taxon>Actinomycetota</taxon>
        <taxon>Actinomycetes</taxon>
        <taxon>Kitasatosporales</taxon>
        <taxon>Streptomycetaceae</taxon>
        <taxon>Streptomyces</taxon>
    </lineage>
</organism>
<dbReference type="EMBL" id="BNEA01000015">
    <property type="protein sequence ID" value="GHI53856.1"/>
    <property type="molecule type" value="Genomic_DNA"/>
</dbReference>
<dbReference type="Gene3D" id="1.10.443.10">
    <property type="entry name" value="Intergrase catalytic core"/>
    <property type="match status" value="1"/>
</dbReference>
<dbReference type="SUPFAM" id="SSF56349">
    <property type="entry name" value="DNA breaking-rejoining enzymes"/>
    <property type="match status" value="1"/>
</dbReference>
<gene>
    <name evidence="3" type="ORF">Srubr_37020</name>
</gene>
<dbReference type="RefSeq" id="WP_189989682.1">
    <property type="nucleotide sequence ID" value="NZ_BNCB01000001.1"/>
</dbReference>
<evidence type="ECO:0000259" key="2">
    <source>
        <dbReference type="PROSITE" id="PS51898"/>
    </source>
</evidence>
<dbReference type="InterPro" id="IPR011010">
    <property type="entry name" value="DNA_brk_join_enz"/>
</dbReference>
<accession>A0ABQ3RDB0</accession>
<dbReference type="Pfam" id="PF00589">
    <property type="entry name" value="Phage_integrase"/>
    <property type="match status" value="1"/>
</dbReference>
<dbReference type="InterPro" id="IPR013762">
    <property type="entry name" value="Integrase-like_cat_sf"/>
</dbReference>
<keyword evidence="4" id="KW-1185">Reference proteome</keyword>
<keyword evidence="1" id="KW-0233">DNA recombination</keyword>
<proteinExistence type="predicted"/>
<evidence type="ECO:0000313" key="3">
    <source>
        <dbReference type="EMBL" id="GHI53856.1"/>
    </source>
</evidence>
<dbReference type="InterPro" id="IPR002104">
    <property type="entry name" value="Integrase_catalytic"/>
</dbReference>
<name>A0ABQ3RDB0_STRRR</name>
<reference evidence="4" key="1">
    <citation type="submission" date="2023-07" db="EMBL/GenBank/DDBJ databases">
        <title>Whole genome shotgun sequence of Streptomyces achromogenes subsp. rubradiris NBRC 14000.</title>
        <authorList>
            <person name="Komaki H."/>
            <person name="Tamura T."/>
        </authorList>
    </citation>
    <scope>NUCLEOTIDE SEQUENCE [LARGE SCALE GENOMIC DNA]</scope>
    <source>
        <strain evidence="4">NBRC 14000</strain>
    </source>
</reference>
<dbReference type="Proteomes" id="UP000646738">
    <property type="component" value="Unassembled WGS sequence"/>
</dbReference>
<feature type="domain" description="Tyr recombinase" evidence="2">
    <location>
        <begin position="7"/>
        <end position="200"/>
    </location>
</feature>
<comment type="caution">
    <text evidence="3">The sequence shown here is derived from an EMBL/GenBank/DDBJ whole genome shotgun (WGS) entry which is preliminary data.</text>
</comment>